<dbReference type="Proteomes" id="UP000063953">
    <property type="component" value="Chromosome"/>
</dbReference>
<gene>
    <name evidence="3" type="ORF">AKN88_04755</name>
    <name evidence="4" type="ORF">HX099_04125</name>
</gene>
<comment type="similarity">
    <text evidence="1">Belongs to the barstar family.</text>
</comment>
<keyword evidence="5" id="KW-1185">Reference proteome</keyword>
<dbReference type="SUPFAM" id="SSF52038">
    <property type="entry name" value="Barstar-related"/>
    <property type="match status" value="1"/>
</dbReference>
<dbReference type="AlphaFoldDB" id="A0A0K1XDR7"/>
<dbReference type="Gene3D" id="3.30.370.10">
    <property type="entry name" value="Barstar-like"/>
    <property type="match status" value="1"/>
</dbReference>
<evidence type="ECO:0000256" key="1">
    <source>
        <dbReference type="ARBA" id="ARBA00006845"/>
    </source>
</evidence>
<protein>
    <submittedName>
        <fullName evidence="4">Barstar family protein</fullName>
    </submittedName>
</protein>
<dbReference type="InterPro" id="IPR035905">
    <property type="entry name" value="Barstar-like_sf"/>
</dbReference>
<feature type="domain" description="Barstar (barnase inhibitor)" evidence="2">
    <location>
        <begin position="28"/>
        <end position="102"/>
    </location>
</feature>
<name>A0A0K1XDR7_9GAMM</name>
<dbReference type="EMBL" id="JACANB010000002">
    <property type="protein sequence ID" value="MDM1695852.1"/>
    <property type="molecule type" value="Genomic_DNA"/>
</dbReference>
<dbReference type="OrthoDB" id="7575400at2"/>
<dbReference type="InterPro" id="IPR000468">
    <property type="entry name" value="Barstar"/>
</dbReference>
<reference evidence="3 5" key="1">
    <citation type="journal article" date="2015" name="Genome Announc.">
        <title>Genome Sequences of Oblitimonas alkaliphila gen. nov. sp. nov. (Proposed), a Novel Bacterium of the Pseudomonadaceae Family.</title>
        <authorList>
            <person name="Lauer A.C."/>
            <person name="Nicholson A.C."/>
            <person name="Humrighouse B.W."/>
            <person name="Emery B."/>
            <person name="Drobish A."/>
            <person name="Juieng P."/>
            <person name="Loparev V."/>
            <person name="McQuiston J.R."/>
        </authorList>
    </citation>
    <scope>NUCLEOTIDE SEQUENCE [LARGE SCALE GENOMIC DNA]</scope>
    <source>
        <strain evidence="3 5">E5571</strain>
    </source>
</reference>
<evidence type="ECO:0000313" key="3">
    <source>
        <dbReference type="EMBL" id="AKX59323.1"/>
    </source>
</evidence>
<proteinExistence type="inferred from homology"/>
<organism evidence="3 5">
    <name type="scientific">Thiopseudomonas alkaliphila</name>
    <dbReference type="NCBI Taxonomy" id="1697053"/>
    <lineage>
        <taxon>Bacteria</taxon>
        <taxon>Pseudomonadati</taxon>
        <taxon>Pseudomonadota</taxon>
        <taxon>Gammaproteobacteria</taxon>
        <taxon>Pseudomonadales</taxon>
        <taxon>Pseudomonadaceae</taxon>
        <taxon>Thiopseudomonas</taxon>
    </lineage>
</organism>
<reference evidence="4" key="2">
    <citation type="submission" date="2020-06" db="EMBL/GenBank/DDBJ databases">
        <authorList>
            <person name="Dong N."/>
        </authorList>
    </citation>
    <scope>NUCLEOTIDE SEQUENCE</scope>
    <source>
        <strain evidence="4">DF46-2-2</strain>
    </source>
</reference>
<dbReference type="EMBL" id="CP012365">
    <property type="protein sequence ID" value="AKX59323.1"/>
    <property type="molecule type" value="Genomic_DNA"/>
</dbReference>
<sequence length="112" mass="12710">MTTASGLFWVNQRPAVTVDYEFTPTAVNRCTLLSWLSETFQFAEYFGNNWDAAWDCLSEVPWNPQQPLRLYISFAKATVIEADALEQFIQLLADAASEWQSLAVYLQAPVNP</sequence>
<dbReference type="Pfam" id="PF01337">
    <property type="entry name" value="Barstar"/>
    <property type="match status" value="1"/>
</dbReference>
<evidence type="ECO:0000259" key="2">
    <source>
        <dbReference type="Pfam" id="PF01337"/>
    </source>
</evidence>
<dbReference type="RefSeq" id="WP_053100495.1">
    <property type="nucleotide sequence ID" value="NZ_CP012360.1"/>
</dbReference>
<reference evidence="4" key="3">
    <citation type="journal article" date="2022" name="Sci. Total Environ.">
        <title>Prevalence, transmission, and molecular epidemiology of tet(X)-positive bacteria among humans, animals, and environmental niches in China: An epidemiological, and genomic-based study.</title>
        <authorList>
            <person name="Dong N."/>
            <person name="Zeng Y."/>
            <person name="Cai C."/>
            <person name="Sun C."/>
            <person name="Lu J."/>
            <person name="Liu C."/>
            <person name="Zhou H."/>
            <person name="Sun Q."/>
            <person name="Shu L."/>
            <person name="Wang H."/>
            <person name="Wang Y."/>
            <person name="Wang S."/>
            <person name="Wu C."/>
            <person name="Chan E.W."/>
            <person name="Chen G."/>
            <person name="Shen Z."/>
            <person name="Chen S."/>
            <person name="Zhang R."/>
        </authorList>
    </citation>
    <scope>NUCLEOTIDE SEQUENCE</scope>
    <source>
        <strain evidence="4">DF46-2-2</strain>
    </source>
</reference>
<accession>A0A0K1XDR7</accession>
<evidence type="ECO:0000313" key="5">
    <source>
        <dbReference type="Proteomes" id="UP000063953"/>
    </source>
</evidence>
<evidence type="ECO:0000313" key="4">
    <source>
        <dbReference type="EMBL" id="MDM1695852.1"/>
    </source>
</evidence>
<dbReference type="STRING" id="1697053.AKN87_06750"/>
<dbReference type="Proteomes" id="UP001173465">
    <property type="component" value="Unassembled WGS sequence"/>
</dbReference>